<keyword evidence="9 11" id="KW-0378">Hydrolase</keyword>
<dbReference type="Gene3D" id="3.60.21.10">
    <property type="match status" value="1"/>
</dbReference>
<dbReference type="RefSeq" id="WP_277356907.1">
    <property type="nucleotide sequence ID" value="NZ_JAROKN010000001.1"/>
</dbReference>
<evidence type="ECO:0000313" key="14">
    <source>
        <dbReference type="EMBL" id="MDF9276199.1"/>
    </source>
</evidence>
<keyword evidence="7 11" id="KW-0732">Signal</keyword>
<dbReference type="Pfam" id="PF02872">
    <property type="entry name" value="5_nucleotid_C"/>
    <property type="match status" value="1"/>
</dbReference>
<dbReference type="EMBL" id="JAROKN010000001">
    <property type="protein sequence ID" value="MDF9276199.1"/>
    <property type="molecule type" value="Genomic_DNA"/>
</dbReference>
<dbReference type="InterPro" id="IPR008334">
    <property type="entry name" value="5'-Nucleotdase_C"/>
</dbReference>
<evidence type="ECO:0000256" key="3">
    <source>
        <dbReference type="ARBA" id="ARBA00001968"/>
    </source>
</evidence>
<dbReference type="Pfam" id="PF00149">
    <property type="entry name" value="Metallophos"/>
    <property type="match status" value="1"/>
</dbReference>
<proteinExistence type="inferred from homology"/>
<evidence type="ECO:0000256" key="10">
    <source>
        <dbReference type="ARBA" id="ARBA00023268"/>
    </source>
</evidence>
<dbReference type="CDD" id="cd07410">
    <property type="entry name" value="MPP_CpdB_N"/>
    <property type="match status" value="1"/>
</dbReference>
<dbReference type="PANTHER" id="PTHR11575:SF6">
    <property type="entry name" value="2',3'-CYCLIC-NUCLEOTIDE 2'-PHOSPHODIESTERASE_3'-NUCLEOTIDASE"/>
    <property type="match status" value="1"/>
</dbReference>
<dbReference type="PROSITE" id="PS00786">
    <property type="entry name" value="5_NUCLEOTIDASE_2"/>
    <property type="match status" value="1"/>
</dbReference>
<accession>A0ABT6CPW1</accession>
<dbReference type="InterPro" id="IPR006179">
    <property type="entry name" value="5_nucleotidase/apyrase"/>
</dbReference>
<keyword evidence="15" id="KW-1185">Reference proteome</keyword>
<evidence type="ECO:0000256" key="5">
    <source>
        <dbReference type="ARBA" id="ARBA00006654"/>
    </source>
</evidence>
<evidence type="ECO:0000256" key="4">
    <source>
        <dbReference type="ARBA" id="ARBA00004196"/>
    </source>
</evidence>
<keyword evidence="10" id="KW-0511">Multifunctional enzyme</keyword>
<evidence type="ECO:0000256" key="8">
    <source>
        <dbReference type="ARBA" id="ARBA00022741"/>
    </source>
</evidence>
<gene>
    <name evidence="14" type="ORF">P4U43_00145</name>
</gene>
<dbReference type="SUPFAM" id="SSF56300">
    <property type="entry name" value="Metallo-dependent phosphatases"/>
    <property type="match status" value="1"/>
</dbReference>
<dbReference type="InterPro" id="IPR029052">
    <property type="entry name" value="Metallo-depent_PP-like"/>
</dbReference>
<dbReference type="InterPro" id="IPR041827">
    <property type="entry name" value="CpdB_N"/>
</dbReference>
<keyword evidence="8 11" id="KW-0547">Nucleotide-binding</keyword>
<evidence type="ECO:0000259" key="13">
    <source>
        <dbReference type="Pfam" id="PF02872"/>
    </source>
</evidence>
<dbReference type="InterPro" id="IPR036907">
    <property type="entry name" value="5'-Nucleotdase_C_sf"/>
</dbReference>
<reference evidence="14 15" key="1">
    <citation type="journal article" date="2023" name="Int. J. Syst. Evol. Microbiol.">
        <title>Arthrobacter vasquezii sp. nov., isolated from a soil sample from Union Glacier, Antarctica.</title>
        <authorList>
            <person name="Valenzuela-Ibaceta F."/>
            <person name="Carrasco V."/>
            <person name="Lagos-Moraga S."/>
            <person name="Dietz-Vargas C."/>
            <person name="Navarro C.A."/>
            <person name="Perez-Donoso J.M."/>
        </authorList>
    </citation>
    <scope>NUCLEOTIDE SEQUENCE [LARGE SCALE GENOMIC DNA]</scope>
    <source>
        <strain evidence="14 15">EH-1B-1</strain>
    </source>
</reference>
<feature type="domain" description="5'-Nucleotidase C-terminal" evidence="13">
    <location>
        <begin position="376"/>
        <end position="555"/>
    </location>
</feature>
<evidence type="ECO:0000313" key="15">
    <source>
        <dbReference type="Proteomes" id="UP001220456"/>
    </source>
</evidence>
<sequence>MFHTFNRGPRRAITAVALSCAAALTLAPAATAAPGNTTIKGSNGKTATITVMGTSDLHGYIENWDYFTNAEYDDAASNDVGLAKISSLVKQVRADRGEESTLLIDNGDTIQGTALTDYYANVEPIDETGELHPMAAAMNALGYDATTLGNHEFNYGLPLLRAYEEQLDFPLLGANVKDWETGEDAFTPYVIETVKLKGQKPIRVGILGLTTPGSAIWDKNNVEGELRFLDMVEQAEKYVPEMKAAGADVVVVSSHSGPSGTSSYGEDLPVENASTLLAEEVPGIDAILAGHEHREIAERFITNKETGEQVLLTEPKQWGQRLSVMDFELIKVRGQWDVVSANSELLNANTVPADPEISALVADQHRQVVDYVNTAIGTATETMSAAESRYRDTAVMDFVNKVQADAVDRALEGTANADLPVLSIVAPFNRAAVIPEGPVTIRDMAGLYVFPNTLFGVEMTGAQIKDYLEYSAKYFNQTAPGAPVDPATLTNAGGTPDYNYDMMSGVSYSIDISKPVGERIVNLSYDGAPIDPAQRFAVATNNYRQSGGGNFPHIATAPVLVNQQTEIRQLLIDYLIAQGAIDPTNFFAENWQLTREGEPVFN</sequence>
<comment type="catalytic activity">
    <reaction evidence="1">
        <text>a ribonucleoside 3'-phosphate + H2O = a ribonucleoside + phosphate</text>
        <dbReference type="Rhea" id="RHEA:10144"/>
        <dbReference type="ChEBI" id="CHEBI:13197"/>
        <dbReference type="ChEBI" id="CHEBI:15377"/>
        <dbReference type="ChEBI" id="CHEBI:18254"/>
        <dbReference type="ChEBI" id="CHEBI:43474"/>
        <dbReference type="EC" id="3.1.3.6"/>
    </reaction>
</comment>
<feature type="signal peptide" evidence="11">
    <location>
        <begin position="1"/>
        <end position="32"/>
    </location>
</feature>
<evidence type="ECO:0000256" key="7">
    <source>
        <dbReference type="ARBA" id="ARBA00022729"/>
    </source>
</evidence>
<dbReference type="SUPFAM" id="SSF55816">
    <property type="entry name" value="5'-nucleotidase (syn. UDP-sugar hydrolase), C-terminal domain"/>
    <property type="match status" value="1"/>
</dbReference>
<name>A0ABT6CPW1_9MICC</name>
<feature type="chain" id="PRO_5045009854" evidence="11">
    <location>
        <begin position="33"/>
        <end position="602"/>
    </location>
</feature>
<dbReference type="PRINTS" id="PR01607">
    <property type="entry name" value="APYRASEFAMLY"/>
</dbReference>
<dbReference type="InterPro" id="IPR006146">
    <property type="entry name" value="5'-Nucleotdase_CS"/>
</dbReference>
<protein>
    <submittedName>
        <fullName evidence="14">5'-nucleotidase C-terminal domain-containing protein</fullName>
    </submittedName>
</protein>
<dbReference type="Proteomes" id="UP001220456">
    <property type="component" value="Unassembled WGS sequence"/>
</dbReference>
<keyword evidence="6" id="KW-0479">Metal-binding</keyword>
<comment type="caution">
    <text evidence="14">The sequence shown here is derived from an EMBL/GenBank/DDBJ whole genome shotgun (WGS) entry which is preliminary data.</text>
</comment>
<evidence type="ECO:0000256" key="1">
    <source>
        <dbReference type="ARBA" id="ARBA00000527"/>
    </source>
</evidence>
<comment type="subcellular location">
    <subcellularLocation>
        <location evidence="4">Cell envelope</location>
    </subcellularLocation>
</comment>
<evidence type="ECO:0000256" key="6">
    <source>
        <dbReference type="ARBA" id="ARBA00022723"/>
    </source>
</evidence>
<dbReference type="PANTHER" id="PTHR11575">
    <property type="entry name" value="5'-NUCLEOTIDASE-RELATED"/>
    <property type="match status" value="1"/>
</dbReference>
<evidence type="ECO:0000256" key="11">
    <source>
        <dbReference type="RuleBase" id="RU362119"/>
    </source>
</evidence>
<organism evidence="14 15">
    <name type="scientific">Arthrobacter vasquezii</name>
    <dbReference type="NCBI Taxonomy" id="2977629"/>
    <lineage>
        <taxon>Bacteria</taxon>
        <taxon>Bacillati</taxon>
        <taxon>Actinomycetota</taxon>
        <taxon>Actinomycetes</taxon>
        <taxon>Micrococcales</taxon>
        <taxon>Micrococcaceae</taxon>
        <taxon>Arthrobacter</taxon>
    </lineage>
</organism>
<evidence type="ECO:0000259" key="12">
    <source>
        <dbReference type="Pfam" id="PF00149"/>
    </source>
</evidence>
<dbReference type="Gene3D" id="3.90.780.10">
    <property type="entry name" value="5'-Nucleotidase, C-terminal domain"/>
    <property type="match status" value="1"/>
</dbReference>
<evidence type="ECO:0000256" key="9">
    <source>
        <dbReference type="ARBA" id="ARBA00022801"/>
    </source>
</evidence>
<comment type="catalytic activity">
    <reaction evidence="2">
        <text>a nucleoside 2',3'-cyclic phosphate + H2O = a nucleoside 3'-phosphate + H(+)</text>
        <dbReference type="Rhea" id="RHEA:19621"/>
        <dbReference type="ChEBI" id="CHEBI:15377"/>
        <dbReference type="ChEBI" id="CHEBI:15378"/>
        <dbReference type="ChEBI" id="CHEBI:66949"/>
        <dbReference type="ChEBI" id="CHEBI:66954"/>
        <dbReference type="EC" id="3.1.4.16"/>
    </reaction>
</comment>
<comment type="cofactor">
    <cofactor evidence="3">
        <name>a divalent metal cation</name>
        <dbReference type="ChEBI" id="CHEBI:60240"/>
    </cofactor>
</comment>
<evidence type="ECO:0000256" key="2">
    <source>
        <dbReference type="ARBA" id="ARBA00001730"/>
    </source>
</evidence>
<dbReference type="InterPro" id="IPR004843">
    <property type="entry name" value="Calcineurin-like_PHP"/>
</dbReference>
<comment type="similarity">
    <text evidence="5 11">Belongs to the 5'-nucleotidase family.</text>
</comment>
<feature type="domain" description="Calcineurin-like phosphoesterase" evidence="12">
    <location>
        <begin position="50"/>
        <end position="294"/>
    </location>
</feature>